<feature type="region of interest" description="Disordered" evidence="13">
    <location>
        <begin position="671"/>
        <end position="726"/>
    </location>
</feature>
<keyword evidence="6 11" id="KW-0067">ATP-binding</keyword>
<evidence type="ECO:0000256" key="12">
    <source>
        <dbReference type="PROSITE-ProRule" id="PRU10141"/>
    </source>
</evidence>
<feature type="domain" description="Protein kinase" evidence="14">
    <location>
        <begin position="555"/>
        <end position="932"/>
    </location>
</feature>
<feature type="active site" description="Proton acceptor" evidence="10">
    <location>
        <position position="775"/>
    </location>
</feature>
<dbReference type="SUPFAM" id="SSF54495">
    <property type="entry name" value="UBC-like"/>
    <property type="match status" value="1"/>
</dbReference>
<evidence type="ECO:0000259" key="14">
    <source>
        <dbReference type="PROSITE" id="PS50011"/>
    </source>
</evidence>
<dbReference type="Gene3D" id="3.30.930.10">
    <property type="entry name" value="Bira Bifunctional Protein, Domain 2"/>
    <property type="match status" value="1"/>
</dbReference>
<evidence type="ECO:0000259" key="15">
    <source>
        <dbReference type="PROSITE" id="PS50908"/>
    </source>
</evidence>
<dbReference type="InterPro" id="IPR045864">
    <property type="entry name" value="aa-tRNA-synth_II/BPL/LPL"/>
</dbReference>
<dbReference type="GeneID" id="19306591"/>
<dbReference type="GO" id="GO:0005524">
    <property type="term" value="F:ATP binding"/>
    <property type="evidence" value="ECO:0007669"/>
    <property type="project" value="UniProtKB-UniRule"/>
</dbReference>
<dbReference type="GO" id="GO:0005634">
    <property type="term" value="C:nucleus"/>
    <property type="evidence" value="ECO:0007669"/>
    <property type="project" value="TreeGrafter"/>
</dbReference>
<keyword evidence="3" id="KW-0808">Transferase</keyword>
<dbReference type="OMA" id="FEDIAWD"/>
<evidence type="ECO:0000256" key="8">
    <source>
        <dbReference type="ARBA" id="ARBA00047899"/>
    </source>
</evidence>
<sequence length="1573" mass="177096">MESAEELQQSEITALKSIYADQFVECPPSNVWKVSLLYCFRRKQGAPKQPEFIIKVVHPDETHANKIYFHLHVKFPKTYPLLAYPIFTIRKPFEGLASSHVTKLSQAIHAEAQKQKGSEMVFQIVTFAQDWLNDNVKPAVEPVGSLAMLMSQRALEEERARKEREQLEAEQELERVQQLAQQLTEEIQADAQRQELEKQKNIKARKRAESDATEVPSSGDTPTETFSQEIRVRDVAFHTVKLFHPKRECLGVTYLAEPVCDDVNVTLPLELHVYTFEASYYTTSQGRKKLKQLESDIQKLITIRHENLISVYAVKLTMPHTSDPTRLAILCEQRPSMTLLDVLENCDTLREERTTEYLLQVLSALQAIHEADLIHRGLDLRCICLANDDSQSKTKLVKIRKACYYGKLLDLHRSNPFGYNVPNGEEPQIPDTWLPKDAVDSPLLYTRSRDIHCAGVVVLQMLLGRDVMQRFIDPQAALHACDISPTLYQVTSSMLTSGKKKAVSCYSLIRELSGSIISPGIRMRDRAITFSGTSYQYFTVPAQRTRHSSRWKEDWEELELLGKGAFGSVVKARNKIDSRIYAVKKVRLRATQKDTRIFREVNALSRLNHRFIVRYYTTWVETSDPFATPLSSGSDTEEDGTEDGLTSVASRRRRENFSNDPFSIDLDDLESGAGSKSSFPSIHFTRSGSSRADNETDNDDEDNGSDESDQNFFALLDTNGNGVPSPAEFVERQTLKEASRTRIAEGLSEDEAWRLFMQIVDALVHMSSLGILHRDIKLTNIFIGTFIHTSRSEPHGKGDCKVGDFGLATSSLAAVDPSDVAPGIVGSDDMTLEVGTRLYIAPEVQSHKNGPRRNQNKADMYSLGIVFFEMNYMFSTGAERIAVLEDLRKPQIIFPAGWEPHRARQREIINWLLQHDPNARPSALELSQSPLLPPRVEDEYFRGAIRMMAKQDSPHYQAVLSALFNQASKPARTFLYDKESRLPEHASLNDIVEQTLTGIFQLHGAVHMEPLLLMPAMDPENEHNRVLLLDRHGEVVALPNDALVPFARLAARDKMRRVKRFHVGNVYRPNVTTGHPKYTKAAVFDIISPDLEYGPIAAIAESIAIVNKCLDSFPGIGQDYEIHVSHSKVPDLIFHGISEETRQTVLNILTRTKSSWPQKRTLLLNKGLLRSMADDLEVLSETYGDVDSVVTKLEKASSSVLIQLTPAIQEVKKVLEYTGSLGVTRRIHFRPLMLGNHNSQFKGGVCFEVTKRNKRTDILAAGGRYDSLIRQFTPPDPTADSFCAMGFQLAIDKITSALAVFQSTSVRNLVKEQRSFGFWSPRRCDVYVVSYHPGYLLDRLEVATLLWQNDISADVMYESGLPEGENESHADLCSREGILFTVVPRPRTVKREQAAFKVRNMLKGTEDEISRAELVGWLQQQIAEQKKVDTSTSGVSAVPELPVGPAAIAKENSGTSEIQLLLPGETKKQMKRSKQLFMDRAFDTAAQVKSAVQTGIPVIAVDVPLNVFDVLVRDSAWVTDEDAWKAILANLPSQHSGYGHQIREQVAKRKAEGRRFVLLFAVRDERVQILDLS</sequence>
<dbReference type="InterPro" id="IPR017441">
    <property type="entry name" value="Protein_kinase_ATP_BS"/>
</dbReference>
<organism evidence="16 17">
    <name type="scientific">Gloeophyllum trabeum (strain ATCC 11539 / FP-39264 / Madison 617)</name>
    <name type="common">Brown rot fungus</name>
    <dbReference type="NCBI Taxonomy" id="670483"/>
    <lineage>
        <taxon>Eukaryota</taxon>
        <taxon>Fungi</taxon>
        <taxon>Dikarya</taxon>
        <taxon>Basidiomycota</taxon>
        <taxon>Agaricomycotina</taxon>
        <taxon>Agaricomycetes</taxon>
        <taxon>Gloeophyllales</taxon>
        <taxon>Gloeophyllaceae</taxon>
        <taxon>Gloeophyllum</taxon>
    </lineage>
</organism>
<evidence type="ECO:0000256" key="7">
    <source>
        <dbReference type="ARBA" id="ARBA00037982"/>
    </source>
</evidence>
<dbReference type="RefSeq" id="XP_007869881.1">
    <property type="nucleotide sequence ID" value="XM_007871690.1"/>
</dbReference>
<feature type="region of interest" description="Disordered" evidence="13">
    <location>
        <begin position="626"/>
        <end position="652"/>
    </location>
</feature>
<dbReference type="InterPro" id="IPR011009">
    <property type="entry name" value="Kinase-like_dom_sf"/>
</dbReference>
<dbReference type="EMBL" id="KB469310">
    <property type="protein sequence ID" value="EPQ51675.1"/>
    <property type="molecule type" value="Genomic_DNA"/>
</dbReference>
<dbReference type="InterPro" id="IPR000719">
    <property type="entry name" value="Prot_kinase_dom"/>
</dbReference>
<evidence type="ECO:0000256" key="13">
    <source>
        <dbReference type="SAM" id="MobiDB-lite"/>
    </source>
</evidence>
<evidence type="ECO:0000256" key="1">
    <source>
        <dbReference type="ARBA" id="ARBA00012513"/>
    </source>
</evidence>
<dbReference type="SMART" id="SM00591">
    <property type="entry name" value="RWD"/>
    <property type="match status" value="1"/>
</dbReference>
<evidence type="ECO:0000256" key="4">
    <source>
        <dbReference type="ARBA" id="ARBA00022741"/>
    </source>
</evidence>
<feature type="region of interest" description="Disordered" evidence="13">
    <location>
        <begin position="198"/>
        <end position="226"/>
    </location>
</feature>
<dbReference type="Proteomes" id="UP000030669">
    <property type="component" value="Unassembled WGS sequence"/>
</dbReference>
<evidence type="ECO:0000256" key="3">
    <source>
        <dbReference type="ARBA" id="ARBA00022679"/>
    </source>
</evidence>
<dbReference type="Pfam" id="PF12745">
    <property type="entry name" value="HGTP_anticodon2"/>
    <property type="match status" value="1"/>
</dbReference>
<feature type="binding site" evidence="12">
    <location>
        <position position="585"/>
    </location>
    <ligand>
        <name>ATP</name>
        <dbReference type="ChEBI" id="CHEBI:30616"/>
    </ligand>
</feature>
<dbReference type="Pfam" id="PF13393">
    <property type="entry name" value="tRNA-synt_His"/>
    <property type="match status" value="1"/>
</dbReference>
<accession>S7RBQ0</accession>
<dbReference type="CDD" id="cd23823">
    <property type="entry name" value="RWD_GCN2"/>
    <property type="match status" value="1"/>
</dbReference>
<dbReference type="HOGENOM" id="CLU_001222_2_0_1"/>
<dbReference type="SUPFAM" id="SSF55681">
    <property type="entry name" value="Class II aaRS and biotin synthetases"/>
    <property type="match status" value="1"/>
</dbReference>
<evidence type="ECO:0000256" key="9">
    <source>
        <dbReference type="ARBA" id="ARBA00048679"/>
    </source>
</evidence>
<feature type="compositionally biased region" description="Acidic residues" evidence="13">
    <location>
        <begin position="695"/>
        <end position="709"/>
    </location>
</feature>
<dbReference type="Gene3D" id="1.10.510.10">
    <property type="entry name" value="Transferase(Phosphotransferase) domain 1"/>
    <property type="match status" value="2"/>
</dbReference>
<dbReference type="STRING" id="670483.S7RBQ0"/>
<evidence type="ECO:0000313" key="17">
    <source>
        <dbReference type="Proteomes" id="UP000030669"/>
    </source>
</evidence>
<dbReference type="PROSITE" id="PS00107">
    <property type="entry name" value="PROTEIN_KINASE_ATP"/>
    <property type="match status" value="1"/>
</dbReference>
<evidence type="ECO:0000256" key="10">
    <source>
        <dbReference type="PIRSR" id="PIRSR000660-1"/>
    </source>
</evidence>
<protein>
    <recommendedName>
        <fullName evidence="1">non-specific serine/threonine protein kinase</fullName>
        <ecNumber evidence="1">2.7.11.1</ecNumber>
    </recommendedName>
</protein>
<dbReference type="KEGG" id="gtr:GLOTRDRAFT_48687"/>
<dbReference type="PROSITE" id="PS50011">
    <property type="entry name" value="PROTEIN_KINASE_DOM"/>
    <property type="match status" value="2"/>
</dbReference>
<evidence type="ECO:0000256" key="11">
    <source>
        <dbReference type="PIRSR" id="PIRSR000660-2"/>
    </source>
</evidence>
<proteinExistence type="inferred from homology"/>
<feature type="domain" description="Protein kinase" evidence="14">
    <location>
        <begin position="226"/>
        <end position="538"/>
    </location>
</feature>
<feature type="binding site" evidence="11">
    <location>
        <begin position="561"/>
        <end position="569"/>
    </location>
    <ligand>
        <name>ATP</name>
        <dbReference type="ChEBI" id="CHEBI:30616"/>
    </ligand>
</feature>
<dbReference type="PANTHER" id="PTHR11042:SF136">
    <property type="entry name" value="EIF-2-ALPHA KINASE GCN2"/>
    <property type="match status" value="1"/>
</dbReference>
<dbReference type="SUPFAM" id="SSF56112">
    <property type="entry name" value="Protein kinase-like (PK-like)"/>
    <property type="match status" value="2"/>
</dbReference>
<evidence type="ECO:0000256" key="6">
    <source>
        <dbReference type="ARBA" id="ARBA00022840"/>
    </source>
</evidence>
<dbReference type="InterPro" id="IPR041715">
    <property type="entry name" value="HisRS-like_core"/>
</dbReference>
<keyword evidence="5 16" id="KW-0418">Kinase</keyword>
<dbReference type="Pfam" id="PF05773">
    <property type="entry name" value="RWD"/>
    <property type="match status" value="1"/>
</dbReference>
<dbReference type="OrthoDB" id="341578at2759"/>
<dbReference type="Gene3D" id="3.30.200.20">
    <property type="entry name" value="Phosphorylase Kinase, domain 1"/>
    <property type="match status" value="1"/>
</dbReference>
<dbReference type="GO" id="GO:0005829">
    <property type="term" value="C:cytosol"/>
    <property type="evidence" value="ECO:0007669"/>
    <property type="project" value="TreeGrafter"/>
</dbReference>
<comment type="catalytic activity">
    <reaction evidence="9">
        <text>L-seryl-[protein] + ATP = O-phospho-L-seryl-[protein] + ADP + H(+)</text>
        <dbReference type="Rhea" id="RHEA:17989"/>
        <dbReference type="Rhea" id="RHEA-COMP:9863"/>
        <dbReference type="Rhea" id="RHEA-COMP:11604"/>
        <dbReference type="ChEBI" id="CHEBI:15378"/>
        <dbReference type="ChEBI" id="CHEBI:29999"/>
        <dbReference type="ChEBI" id="CHEBI:30616"/>
        <dbReference type="ChEBI" id="CHEBI:83421"/>
        <dbReference type="ChEBI" id="CHEBI:456216"/>
        <dbReference type="EC" id="2.7.11.1"/>
    </reaction>
</comment>
<dbReference type="SMART" id="SM00220">
    <property type="entry name" value="S_TKc"/>
    <property type="match status" value="1"/>
</dbReference>
<dbReference type="GO" id="GO:1990625">
    <property type="term" value="P:negative regulation of cytoplasmic translational initiation in response to stress"/>
    <property type="evidence" value="ECO:0007669"/>
    <property type="project" value="TreeGrafter"/>
</dbReference>
<evidence type="ECO:0000256" key="2">
    <source>
        <dbReference type="ARBA" id="ARBA00022527"/>
    </source>
</evidence>
<dbReference type="Gene3D" id="3.10.110.10">
    <property type="entry name" value="Ubiquitin Conjugating Enzyme"/>
    <property type="match status" value="1"/>
</dbReference>
<reference evidence="16 17" key="1">
    <citation type="journal article" date="2012" name="Science">
        <title>The Paleozoic origin of enzymatic lignin decomposition reconstructed from 31 fungal genomes.</title>
        <authorList>
            <person name="Floudas D."/>
            <person name="Binder M."/>
            <person name="Riley R."/>
            <person name="Barry K."/>
            <person name="Blanchette R.A."/>
            <person name="Henrissat B."/>
            <person name="Martinez A.T."/>
            <person name="Otillar R."/>
            <person name="Spatafora J.W."/>
            <person name="Yadav J.S."/>
            <person name="Aerts A."/>
            <person name="Benoit I."/>
            <person name="Boyd A."/>
            <person name="Carlson A."/>
            <person name="Copeland A."/>
            <person name="Coutinho P.M."/>
            <person name="de Vries R.P."/>
            <person name="Ferreira P."/>
            <person name="Findley K."/>
            <person name="Foster B."/>
            <person name="Gaskell J."/>
            <person name="Glotzer D."/>
            <person name="Gorecki P."/>
            <person name="Heitman J."/>
            <person name="Hesse C."/>
            <person name="Hori C."/>
            <person name="Igarashi K."/>
            <person name="Jurgens J.A."/>
            <person name="Kallen N."/>
            <person name="Kersten P."/>
            <person name="Kohler A."/>
            <person name="Kuees U."/>
            <person name="Kumar T.K.A."/>
            <person name="Kuo A."/>
            <person name="LaButti K."/>
            <person name="Larrondo L.F."/>
            <person name="Lindquist E."/>
            <person name="Ling A."/>
            <person name="Lombard V."/>
            <person name="Lucas S."/>
            <person name="Lundell T."/>
            <person name="Martin R."/>
            <person name="McLaughlin D.J."/>
            <person name="Morgenstern I."/>
            <person name="Morin E."/>
            <person name="Murat C."/>
            <person name="Nagy L.G."/>
            <person name="Nolan M."/>
            <person name="Ohm R.A."/>
            <person name="Patyshakuliyeva A."/>
            <person name="Rokas A."/>
            <person name="Ruiz-Duenas F.J."/>
            <person name="Sabat G."/>
            <person name="Salamov A."/>
            <person name="Samejima M."/>
            <person name="Schmutz J."/>
            <person name="Slot J.C."/>
            <person name="St John F."/>
            <person name="Stenlid J."/>
            <person name="Sun H."/>
            <person name="Sun S."/>
            <person name="Syed K."/>
            <person name="Tsang A."/>
            <person name="Wiebenga A."/>
            <person name="Young D."/>
            <person name="Pisabarro A."/>
            <person name="Eastwood D.C."/>
            <person name="Martin F."/>
            <person name="Cullen D."/>
            <person name="Grigoriev I.V."/>
            <person name="Hibbett D.S."/>
        </authorList>
    </citation>
    <scope>NUCLEOTIDE SEQUENCE [LARGE SCALE GENOMIC DNA]</scope>
    <source>
        <strain evidence="16 17">ATCC 11539</strain>
    </source>
</reference>
<name>S7RBQ0_GLOTA</name>
<feature type="binding site" evidence="11">
    <location>
        <position position="584"/>
    </location>
    <ligand>
        <name>ATP</name>
        <dbReference type="ChEBI" id="CHEBI:30616"/>
    </ligand>
</feature>
<dbReference type="PANTHER" id="PTHR11042">
    <property type="entry name" value="EUKARYOTIC TRANSLATION INITIATION FACTOR 2-ALPHA KINASE EIF2-ALPHA KINASE -RELATED"/>
    <property type="match status" value="1"/>
</dbReference>
<feature type="compositionally biased region" description="Polar residues" evidence="13">
    <location>
        <begin position="674"/>
        <end position="691"/>
    </location>
</feature>
<dbReference type="InterPro" id="IPR006575">
    <property type="entry name" value="RWD_dom"/>
</dbReference>
<dbReference type="eggNOG" id="KOG1035">
    <property type="taxonomic scope" value="Eukaryota"/>
</dbReference>
<keyword evidence="17" id="KW-1185">Reference proteome</keyword>
<dbReference type="PIRSF" id="PIRSF000660">
    <property type="entry name" value="Ser/Thr_PK_GCN2"/>
    <property type="match status" value="1"/>
</dbReference>
<evidence type="ECO:0000313" key="16">
    <source>
        <dbReference type="EMBL" id="EPQ51675.1"/>
    </source>
</evidence>
<dbReference type="PROSITE" id="PS00108">
    <property type="entry name" value="PROTEIN_KINASE_ST"/>
    <property type="match status" value="1"/>
</dbReference>
<dbReference type="EC" id="2.7.11.1" evidence="1"/>
<dbReference type="InterPro" id="IPR050339">
    <property type="entry name" value="CC_SR_Kinase"/>
</dbReference>
<dbReference type="InterPro" id="IPR008271">
    <property type="entry name" value="Ser/Thr_kinase_AS"/>
</dbReference>
<dbReference type="GO" id="GO:0000077">
    <property type="term" value="P:DNA damage checkpoint signaling"/>
    <property type="evidence" value="ECO:0007669"/>
    <property type="project" value="InterPro"/>
</dbReference>
<feature type="domain" description="RWD" evidence="15">
    <location>
        <begin position="10"/>
        <end position="135"/>
    </location>
</feature>
<comment type="catalytic activity">
    <reaction evidence="8">
        <text>L-threonyl-[protein] + ATP = O-phospho-L-threonyl-[protein] + ADP + H(+)</text>
        <dbReference type="Rhea" id="RHEA:46608"/>
        <dbReference type="Rhea" id="RHEA-COMP:11060"/>
        <dbReference type="Rhea" id="RHEA-COMP:11605"/>
        <dbReference type="ChEBI" id="CHEBI:15378"/>
        <dbReference type="ChEBI" id="CHEBI:30013"/>
        <dbReference type="ChEBI" id="CHEBI:30616"/>
        <dbReference type="ChEBI" id="CHEBI:61977"/>
        <dbReference type="ChEBI" id="CHEBI:456216"/>
        <dbReference type="EC" id="2.7.11.1"/>
    </reaction>
</comment>
<dbReference type="GO" id="GO:0004694">
    <property type="term" value="F:eukaryotic translation initiation factor 2alpha kinase activity"/>
    <property type="evidence" value="ECO:0007669"/>
    <property type="project" value="InterPro"/>
</dbReference>
<dbReference type="PROSITE" id="PS50908">
    <property type="entry name" value="RWD"/>
    <property type="match status" value="1"/>
</dbReference>
<keyword evidence="4 11" id="KW-0547">Nucleotide-binding</keyword>
<comment type="similarity">
    <text evidence="7">Belongs to the protein kinase superfamily. Ser/Thr protein kinase family. GCN2 subfamily.</text>
</comment>
<dbReference type="Gene3D" id="3.40.50.800">
    <property type="entry name" value="Anticodon-binding domain"/>
    <property type="match status" value="1"/>
</dbReference>
<dbReference type="InterPro" id="IPR016135">
    <property type="entry name" value="UBQ-conjugating_enzyme/RWD"/>
</dbReference>
<dbReference type="InterPro" id="IPR024435">
    <property type="entry name" value="HisRS-related_dom"/>
</dbReference>
<dbReference type="InterPro" id="IPR036621">
    <property type="entry name" value="Anticodon-bd_dom_sf"/>
</dbReference>
<gene>
    <name evidence="16" type="ORF">GLOTRDRAFT_48687</name>
</gene>
<keyword evidence="2" id="KW-0723">Serine/threonine-protein kinase</keyword>
<dbReference type="Pfam" id="PF00069">
    <property type="entry name" value="Pkinase"/>
    <property type="match status" value="3"/>
</dbReference>
<dbReference type="InterPro" id="IPR016255">
    <property type="entry name" value="Gcn2"/>
</dbReference>
<evidence type="ECO:0000256" key="5">
    <source>
        <dbReference type="ARBA" id="ARBA00022777"/>
    </source>
</evidence>
<feature type="compositionally biased region" description="Polar residues" evidence="13">
    <location>
        <begin position="215"/>
        <end position="226"/>
    </location>
</feature>